<feature type="transmembrane region" description="Helical" evidence="1">
    <location>
        <begin position="118"/>
        <end position="140"/>
    </location>
</feature>
<dbReference type="InterPro" id="IPR045340">
    <property type="entry name" value="DUF6533"/>
</dbReference>
<sequence length="328" mass="37489">MVYSTDDIAEALSLQSVKYMHASMATFWTYDYACSLHEEWTFLLRSRWTKMKYLYIITRYLPFIFLAMGLSIYFTPNENLGKCRVLENTQSGLGVVLVIVSEIFFILRTYVLWNKHKILLVAILFTFFTFLVASFCIVFATGVSATCTRSHPLAFHDHLNILFSFTDTTSAIPGITGCYENSTSFQCFIAFLLLSVFELGLIVLTLIRAMQNWRINSGGLYVVLVNHNISYYACGLREFTIVRAVFPYSAVIILFSEVFSVTNIIITSLFLQYYSYQTILYGVQCIMLAILATRMHLHLWQVNRHPYSSTSTLVHVPMSDISFANPAA</sequence>
<keyword evidence="4" id="KW-1185">Reference proteome</keyword>
<dbReference type="AlphaFoldDB" id="A0AAD4E4P3"/>
<organism evidence="3 4">
    <name type="scientific">Suillus fuscotomentosus</name>
    <dbReference type="NCBI Taxonomy" id="1912939"/>
    <lineage>
        <taxon>Eukaryota</taxon>
        <taxon>Fungi</taxon>
        <taxon>Dikarya</taxon>
        <taxon>Basidiomycota</taxon>
        <taxon>Agaricomycotina</taxon>
        <taxon>Agaricomycetes</taxon>
        <taxon>Agaricomycetidae</taxon>
        <taxon>Boletales</taxon>
        <taxon>Suillineae</taxon>
        <taxon>Suillaceae</taxon>
        <taxon>Suillus</taxon>
    </lineage>
</organism>
<comment type="caution">
    <text evidence="3">The sequence shown here is derived from an EMBL/GenBank/DDBJ whole genome shotgun (WGS) entry which is preliminary data.</text>
</comment>
<dbReference type="Pfam" id="PF20151">
    <property type="entry name" value="DUF6533"/>
    <property type="match status" value="1"/>
</dbReference>
<proteinExistence type="predicted"/>
<dbReference type="RefSeq" id="XP_041225255.1">
    <property type="nucleotide sequence ID" value="XM_041370331.1"/>
</dbReference>
<feature type="transmembrane region" description="Helical" evidence="1">
    <location>
        <begin position="188"/>
        <end position="207"/>
    </location>
</feature>
<feature type="transmembrane region" description="Helical" evidence="1">
    <location>
        <begin position="245"/>
        <end position="273"/>
    </location>
</feature>
<feature type="transmembrane region" description="Helical" evidence="1">
    <location>
        <begin position="279"/>
        <end position="297"/>
    </location>
</feature>
<evidence type="ECO:0000313" key="4">
    <source>
        <dbReference type="Proteomes" id="UP001195769"/>
    </source>
</evidence>
<gene>
    <name evidence="3" type="ORF">F5891DRAFT_1278744</name>
</gene>
<keyword evidence="1" id="KW-1133">Transmembrane helix</keyword>
<feature type="domain" description="DUF6533" evidence="2">
    <location>
        <begin position="19"/>
        <end position="64"/>
    </location>
</feature>
<evidence type="ECO:0000313" key="3">
    <source>
        <dbReference type="EMBL" id="KAG1899679.1"/>
    </source>
</evidence>
<dbReference type="Proteomes" id="UP001195769">
    <property type="component" value="Unassembled WGS sequence"/>
</dbReference>
<dbReference type="EMBL" id="JABBWK010000031">
    <property type="protein sequence ID" value="KAG1899679.1"/>
    <property type="molecule type" value="Genomic_DNA"/>
</dbReference>
<name>A0AAD4E4P3_9AGAM</name>
<accession>A0AAD4E4P3</accession>
<protein>
    <recommendedName>
        <fullName evidence="2">DUF6533 domain-containing protein</fullName>
    </recommendedName>
</protein>
<reference evidence="3" key="1">
    <citation type="journal article" date="2020" name="New Phytol.">
        <title>Comparative genomics reveals dynamic genome evolution in host specialist ectomycorrhizal fungi.</title>
        <authorList>
            <person name="Lofgren L.A."/>
            <person name="Nguyen N.H."/>
            <person name="Vilgalys R."/>
            <person name="Ruytinx J."/>
            <person name="Liao H.L."/>
            <person name="Branco S."/>
            <person name="Kuo A."/>
            <person name="LaButti K."/>
            <person name="Lipzen A."/>
            <person name="Andreopoulos W."/>
            <person name="Pangilinan J."/>
            <person name="Riley R."/>
            <person name="Hundley H."/>
            <person name="Na H."/>
            <person name="Barry K."/>
            <person name="Grigoriev I.V."/>
            <person name="Stajich J.E."/>
            <person name="Kennedy P.G."/>
        </authorList>
    </citation>
    <scope>NUCLEOTIDE SEQUENCE</scope>
    <source>
        <strain evidence="3">FC203</strain>
    </source>
</reference>
<keyword evidence="1" id="KW-0472">Membrane</keyword>
<dbReference type="GeneID" id="64664629"/>
<feature type="transmembrane region" description="Helical" evidence="1">
    <location>
        <begin position="53"/>
        <end position="73"/>
    </location>
</feature>
<evidence type="ECO:0000259" key="2">
    <source>
        <dbReference type="Pfam" id="PF20151"/>
    </source>
</evidence>
<evidence type="ECO:0000256" key="1">
    <source>
        <dbReference type="SAM" id="Phobius"/>
    </source>
</evidence>
<feature type="transmembrane region" description="Helical" evidence="1">
    <location>
        <begin position="93"/>
        <end position="111"/>
    </location>
</feature>
<keyword evidence="1" id="KW-0812">Transmembrane</keyword>